<dbReference type="Gene3D" id="1.10.1410.10">
    <property type="match status" value="1"/>
</dbReference>
<reference evidence="8" key="1">
    <citation type="submission" date="2023-06" db="EMBL/GenBank/DDBJ databases">
        <title>Genome-scale phylogeny and comparative genomics of the fungal order Sordariales.</title>
        <authorList>
            <consortium name="Lawrence Berkeley National Laboratory"/>
            <person name="Hensen N."/>
            <person name="Bonometti L."/>
            <person name="Westerberg I."/>
            <person name="Brannstrom I.O."/>
            <person name="Guillou S."/>
            <person name="Cros-Aarteil S."/>
            <person name="Calhoun S."/>
            <person name="Haridas S."/>
            <person name="Kuo A."/>
            <person name="Mondo S."/>
            <person name="Pangilinan J."/>
            <person name="Riley R."/>
            <person name="Labutti K."/>
            <person name="Andreopoulos B."/>
            <person name="Lipzen A."/>
            <person name="Chen C."/>
            <person name="Yanf M."/>
            <person name="Daum C."/>
            <person name="Ng V."/>
            <person name="Clum A."/>
            <person name="Steindorff A."/>
            <person name="Ohm R."/>
            <person name="Martin F."/>
            <person name="Silar P."/>
            <person name="Natvig D."/>
            <person name="Lalanne C."/>
            <person name="Gautier V."/>
            <person name="Ament-Velasquez S.L."/>
            <person name="Kruys A."/>
            <person name="Hutchinson M.I."/>
            <person name="Powell A.J."/>
            <person name="Barry K."/>
            <person name="Miller A.N."/>
            <person name="Grigoriev I.V."/>
            <person name="Debuchy R."/>
            <person name="Gladieux P."/>
            <person name="Thoren M.H."/>
            <person name="Johannesson H."/>
        </authorList>
    </citation>
    <scope>NUCLEOTIDE SEQUENCE</scope>
    <source>
        <strain evidence="8">PSN4</strain>
    </source>
</reference>
<comment type="similarity">
    <text evidence="1">Belongs to the DNA polymerase type-B-like family.</text>
</comment>
<feature type="compositionally biased region" description="Basic and acidic residues" evidence="5">
    <location>
        <begin position="200"/>
        <end position="211"/>
    </location>
</feature>
<evidence type="ECO:0000313" key="9">
    <source>
        <dbReference type="Proteomes" id="UP001239445"/>
    </source>
</evidence>
<evidence type="ECO:0000256" key="2">
    <source>
        <dbReference type="ARBA" id="ARBA00012388"/>
    </source>
</evidence>
<dbReference type="PANTHER" id="PTHR23092">
    <property type="entry name" value="POLY(A) RNA POLYMERASE"/>
    <property type="match status" value="1"/>
</dbReference>
<dbReference type="Proteomes" id="UP001239445">
    <property type="component" value="Unassembled WGS sequence"/>
</dbReference>
<dbReference type="GO" id="GO:0003729">
    <property type="term" value="F:mRNA binding"/>
    <property type="evidence" value="ECO:0007669"/>
    <property type="project" value="TreeGrafter"/>
</dbReference>
<feature type="compositionally biased region" description="Acidic residues" evidence="5">
    <location>
        <begin position="187"/>
        <end position="199"/>
    </location>
</feature>
<feature type="compositionally biased region" description="Basic and acidic residues" evidence="5">
    <location>
        <begin position="39"/>
        <end position="65"/>
    </location>
</feature>
<keyword evidence="3" id="KW-0479">Metal-binding</keyword>
<dbReference type="GO" id="GO:0046872">
    <property type="term" value="F:metal ion binding"/>
    <property type="evidence" value="ECO:0007669"/>
    <property type="project" value="UniProtKB-KW"/>
</dbReference>
<dbReference type="GO" id="GO:0031123">
    <property type="term" value="P:RNA 3'-end processing"/>
    <property type="evidence" value="ECO:0007669"/>
    <property type="project" value="TreeGrafter"/>
</dbReference>
<organism evidence="8 9">
    <name type="scientific">Echria macrotheca</name>
    <dbReference type="NCBI Taxonomy" id="438768"/>
    <lineage>
        <taxon>Eukaryota</taxon>
        <taxon>Fungi</taxon>
        <taxon>Dikarya</taxon>
        <taxon>Ascomycota</taxon>
        <taxon>Pezizomycotina</taxon>
        <taxon>Sordariomycetes</taxon>
        <taxon>Sordariomycetidae</taxon>
        <taxon>Sordariales</taxon>
        <taxon>Schizotheciaceae</taxon>
        <taxon>Echria</taxon>
    </lineage>
</organism>
<dbReference type="InterPro" id="IPR054708">
    <property type="entry name" value="MTPAP-like_central"/>
</dbReference>
<gene>
    <name evidence="8" type="ORF">QBC47DRAFT_386057</name>
</gene>
<proteinExistence type="inferred from homology"/>
<dbReference type="EC" id="2.7.7.19" evidence="2"/>
<sequence length="788" mass="89031">MTRRKRGGGDRGAAPSSLPPRPPAPRDNYRGAPEPNAYGRDDPYARPRDNSYARPADHYETRPRSDYQNYPPPPLTNSYRPPQGEFTFRADKPPGIQNLTTDTYRPPPREPRDDRPLPQDRREGIFRDYHQVRFRRDRAPQRPRGQPRPYRPFAPSERALLNATHDTGTEQVLYNTDGGVTYRPVDELTDSDEAEMDISGDEKAEPTEPSHKRTRMTQNQADGNSVPRWSNPDPYTALPPVPADAAAPAAKKRDVVQLIRKARVQNKQVKSAIPAEAEDYISFDADSSEDDMDDGVKREIVGPANLVHPVPEGQQPPPPPPPPTEPPPPPPQGPRLFPATDSALQSRKRTWNDRIIPVHSVKGNPPGPGLNQQILKEWQEIPELDPAPWIVHDHSDNTRPGVWLHKEIVDFYEFVKPQEADEIVRKKLLEDLQEICRKLWRGTEVLPFGSYPTGLYLPTSDMDVVVVSQGVLDGNGLPFFDKKKHLFTLGNHLKRNNRIKDGDNIQFITRAKVPLVKYVDSIACLKVDISFENMGGVKAIDTFRAWKEMYPCMPILVTLIKQLLNMRGLNEPVHGGLGGFSITCMVVSMLQMMPEVQSSSMDPMHNLGDLFMNFLDLYGHQFNFKQVAICLDPPMYIQKDTIKQFSYRYRERFSIIDPNNPENDVAGGSSQTVAIRSLFQQTFTTLQNQMVAAAENPGSVDSLLRPILGGNYKSFFVQRNHNRRLLETDRDGRHTYAEKLVNQAAGRTESLARITERQKSNPRPGTESSRGSGSMRGRGGYSQNRSRR</sequence>
<evidence type="ECO:0000256" key="5">
    <source>
        <dbReference type="SAM" id="MobiDB-lite"/>
    </source>
</evidence>
<dbReference type="SUPFAM" id="SSF81631">
    <property type="entry name" value="PAP/OAS1 substrate-binding domain"/>
    <property type="match status" value="1"/>
</dbReference>
<dbReference type="GO" id="GO:0043634">
    <property type="term" value="P:polyadenylation-dependent ncRNA catabolic process"/>
    <property type="evidence" value="ECO:0007669"/>
    <property type="project" value="TreeGrafter"/>
</dbReference>
<dbReference type="Pfam" id="PF22600">
    <property type="entry name" value="MTPAP-like_central"/>
    <property type="match status" value="1"/>
</dbReference>
<evidence type="ECO:0000259" key="6">
    <source>
        <dbReference type="Pfam" id="PF03828"/>
    </source>
</evidence>
<evidence type="ECO:0000313" key="8">
    <source>
        <dbReference type="EMBL" id="KAK1754256.1"/>
    </source>
</evidence>
<dbReference type="InterPro" id="IPR043519">
    <property type="entry name" value="NT_sf"/>
</dbReference>
<dbReference type="GO" id="GO:0010605">
    <property type="term" value="P:negative regulation of macromolecule metabolic process"/>
    <property type="evidence" value="ECO:0007669"/>
    <property type="project" value="UniProtKB-ARBA"/>
</dbReference>
<evidence type="ECO:0000256" key="4">
    <source>
        <dbReference type="ARBA" id="ARBA00022842"/>
    </source>
</evidence>
<keyword evidence="9" id="KW-1185">Reference proteome</keyword>
<protein>
    <recommendedName>
        <fullName evidence="2">polynucleotide adenylyltransferase</fullName>
        <ecNumber evidence="2">2.7.7.19</ecNumber>
    </recommendedName>
</protein>
<keyword evidence="4" id="KW-0460">Magnesium</keyword>
<dbReference type="SUPFAM" id="SSF81301">
    <property type="entry name" value="Nucleotidyltransferase"/>
    <property type="match status" value="1"/>
</dbReference>
<evidence type="ECO:0000256" key="1">
    <source>
        <dbReference type="ARBA" id="ARBA00008593"/>
    </source>
</evidence>
<comment type="caution">
    <text evidence="8">The sequence shown here is derived from an EMBL/GenBank/DDBJ whole genome shotgun (WGS) entry which is preliminary data.</text>
</comment>
<dbReference type="GO" id="GO:0031499">
    <property type="term" value="C:TRAMP complex"/>
    <property type="evidence" value="ECO:0007669"/>
    <property type="project" value="TreeGrafter"/>
</dbReference>
<feature type="region of interest" description="Disordered" evidence="5">
    <location>
        <begin position="306"/>
        <end position="339"/>
    </location>
</feature>
<dbReference type="PANTHER" id="PTHR23092:SF15">
    <property type="entry name" value="INACTIVE NON-CANONICAL POLY(A) RNA POLYMERASE PROTEIN TRF4-2-RELATED"/>
    <property type="match status" value="1"/>
</dbReference>
<dbReference type="GO" id="GO:0005730">
    <property type="term" value="C:nucleolus"/>
    <property type="evidence" value="ECO:0007669"/>
    <property type="project" value="TreeGrafter"/>
</dbReference>
<dbReference type="CDD" id="cd05402">
    <property type="entry name" value="NT_PAP_TUTase"/>
    <property type="match status" value="1"/>
</dbReference>
<dbReference type="InterPro" id="IPR002058">
    <property type="entry name" value="PAP_assoc"/>
</dbReference>
<evidence type="ECO:0000259" key="7">
    <source>
        <dbReference type="Pfam" id="PF22600"/>
    </source>
</evidence>
<dbReference type="EMBL" id="MU839836">
    <property type="protein sequence ID" value="KAK1754256.1"/>
    <property type="molecule type" value="Genomic_DNA"/>
</dbReference>
<dbReference type="AlphaFoldDB" id="A0AAJ0F463"/>
<feature type="compositionally biased region" description="Basic and acidic residues" evidence="5">
    <location>
        <begin position="107"/>
        <end position="131"/>
    </location>
</feature>
<name>A0AAJ0F463_9PEZI</name>
<feature type="region of interest" description="Disordered" evidence="5">
    <location>
        <begin position="1"/>
        <end position="234"/>
    </location>
</feature>
<feature type="compositionally biased region" description="Pro residues" evidence="5">
    <location>
        <begin position="314"/>
        <end position="333"/>
    </location>
</feature>
<feature type="region of interest" description="Disordered" evidence="5">
    <location>
        <begin position="743"/>
        <end position="788"/>
    </location>
</feature>
<feature type="domain" description="PAP-associated" evidence="6">
    <location>
        <begin position="606"/>
        <end position="663"/>
    </location>
</feature>
<dbReference type="Pfam" id="PF03828">
    <property type="entry name" value="PAP_assoc"/>
    <property type="match status" value="1"/>
</dbReference>
<feature type="compositionally biased region" description="Polar residues" evidence="5">
    <location>
        <begin position="164"/>
        <end position="174"/>
    </location>
</feature>
<dbReference type="GO" id="GO:1990817">
    <property type="term" value="F:poly(A) RNA polymerase activity"/>
    <property type="evidence" value="ECO:0007669"/>
    <property type="project" value="UniProtKB-EC"/>
</dbReference>
<dbReference type="InterPro" id="IPR045862">
    <property type="entry name" value="Trf4-like"/>
</dbReference>
<feature type="domain" description="Poly(A) RNA polymerase mitochondrial-like central palm" evidence="7">
    <location>
        <begin position="404"/>
        <end position="545"/>
    </location>
</feature>
<evidence type="ECO:0000256" key="3">
    <source>
        <dbReference type="ARBA" id="ARBA00022723"/>
    </source>
</evidence>
<dbReference type="Gene3D" id="3.30.460.10">
    <property type="entry name" value="Beta Polymerase, domain 2"/>
    <property type="match status" value="1"/>
</dbReference>
<accession>A0AAJ0F463</accession>